<evidence type="ECO:0000256" key="1">
    <source>
        <dbReference type="SAM" id="Phobius"/>
    </source>
</evidence>
<dbReference type="PATRIC" id="fig|1088869.3.peg.2751"/>
<dbReference type="OrthoDB" id="7282650at2"/>
<keyword evidence="1" id="KW-1133">Transmembrane helix</keyword>
<protein>
    <recommendedName>
        <fullName evidence="4">Transmembrane protein</fullName>
    </recommendedName>
</protein>
<dbReference type="RefSeq" id="WP_008852899.1">
    <property type="nucleotide sequence ID" value="NZ_AGQV01000015.1"/>
</dbReference>
<keyword evidence="1" id="KW-0812">Transmembrane</keyword>
<organism evidence="2 3">
    <name type="scientific">Gluconobacter morbifer G707</name>
    <dbReference type="NCBI Taxonomy" id="1088869"/>
    <lineage>
        <taxon>Bacteria</taxon>
        <taxon>Pseudomonadati</taxon>
        <taxon>Pseudomonadota</taxon>
        <taxon>Alphaproteobacteria</taxon>
        <taxon>Acetobacterales</taxon>
        <taxon>Acetobacteraceae</taxon>
        <taxon>Gluconobacter</taxon>
    </lineage>
</organism>
<evidence type="ECO:0000313" key="3">
    <source>
        <dbReference type="Proteomes" id="UP000004949"/>
    </source>
</evidence>
<dbReference type="AlphaFoldDB" id="G6XMP0"/>
<keyword evidence="1" id="KW-0472">Membrane</keyword>
<sequence>MAVFRAGAAGGEKRPLFQWWHGLIVGLLLAYAPGSLLVMLMLLLPLLFLRLFDPDADRQRLMVVMFYVGAVMVHPLREAWRSAGDWQTCLELVLQPLTLLLDWMAVGAAWLVAEGSSIGTRLWYADVARRERRAIEKRIAVLRKEWSVPDDTSGAS</sequence>
<dbReference type="Proteomes" id="UP000004949">
    <property type="component" value="Unassembled WGS sequence"/>
</dbReference>
<gene>
    <name evidence="2" type="ORF">GMO_27580</name>
</gene>
<evidence type="ECO:0000313" key="2">
    <source>
        <dbReference type="EMBL" id="EHH66939.1"/>
    </source>
</evidence>
<comment type="caution">
    <text evidence="2">The sequence shown here is derived from an EMBL/GenBank/DDBJ whole genome shotgun (WGS) entry which is preliminary data.</text>
</comment>
<dbReference type="EMBL" id="AGQV01000015">
    <property type="protein sequence ID" value="EHH66939.1"/>
    <property type="molecule type" value="Genomic_DNA"/>
</dbReference>
<accession>G6XMP0</accession>
<keyword evidence="3" id="KW-1185">Reference proteome</keyword>
<reference evidence="2 3" key="1">
    <citation type="submission" date="2011-10" db="EMBL/GenBank/DDBJ databases">
        <title>Genome sequence of Gluconobacter morbifer G707, isolated from Drosophila gut.</title>
        <authorList>
            <person name="Lee W.-J."/>
            <person name="Kim E.-K."/>
        </authorList>
    </citation>
    <scope>NUCLEOTIDE SEQUENCE [LARGE SCALE GENOMIC DNA]</scope>
    <source>
        <strain evidence="2 3">G707</strain>
    </source>
</reference>
<feature type="transmembrane region" description="Helical" evidence="1">
    <location>
        <begin position="20"/>
        <end position="49"/>
    </location>
</feature>
<evidence type="ECO:0008006" key="4">
    <source>
        <dbReference type="Google" id="ProtNLM"/>
    </source>
</evidence>
<dbReference type="STRING" id="1088869.GMO_27580"/>
<proteinExistence type="predicted"/>
<name>G6XMP0_9PROT</name>